<evidence type="ECO:0000256" key="5">
    <source>
        <dbReference type="ARBA" id="ARBA00022729"/>
    </source>
</evidence>
<keyword evidence="5 13" id="KW-0732">Signal</keyword>
<sequence length="475" mass="51484">MELARRPRLFPFILFLLASAPTATGGVIGVDYGRVANNLPPPSKVVELLKADGITAVSIYDTDGEVLRALAGSGIRVSVALPNDKLSGATNPNVAGTWVWENIARYYPATQIEAISIGNEVFHQRPDLTYAIIPAMWNVYNALNNLGLAGAIKVSSPVAFTAFDKSFPPSEGSFRGDLQPVVRQMLDFIRRTDSFFMINLYPYITYMENPGIDLNYALGLPNNGVRDPRTGLIYYSLLDAQLDAVYSGMAALGFGDHLGNSTARALGAAGKKLVIQETGHPTRLKWPLSIIQSSPEGRRRSGMEEASLSRERGPSAENAQAYNGNLIERILAGRTGTPLHPDADMDIYIFSLFNENLKEGPEVERNFGIFYPDGTKVYDIDFRPSGGGGSWCVANVAAGSQKLQAALDWACGAGGADCGPLQLGGRCFEPNTLEAHASYAMNSYYQQHGRDAGACDFNGAARVVYQRPRYGNCEF</sequence>
<keyword evidence="9" id="KW-0325">Glycoprotein</keyword>
<dbReference type="GO" id="GO:0004553">
    <property type="term" value="F:hydrolase activity, hydrolyzing O-glycosyl compounds"/>
    <property type="evidence" value="ECO:0007669"/>
    <property type="project" value="InterPro"/>
</dbReference>
<keyword evidence="7" id="KW-0472">Membrane</keyword>
<dbReference type="GO" id="GO:0098552">
    <property type="term" value="C:side of membrane"/>
    <property type="evidence" value="ECO:0007669"/>
    <property type="project" value="UniProtKB-KW"/>
</dbReference>
<evidence type="ECO:0000256" key="11">
    <source>
        <dbReference type="RuleBase" id="RU004335"/>
    </source>
</evidence>
<protein>
    <recommendedName>
        <fullName evidence="14">X8 domain-containing protein</fullName>
    </recommendedName>
</protein>
<dbReference type="GO" id="GO:0005975">
    <property type="term" value="P:carbohydrate metabolic process"/>
    <property type="evidence" value="ECO:0007669"/>
    <property type="project" value="InterPro"/>
</dbReference>
<feature type="signal peptide" evidence="13">
    <location>
        <begin position="1"/>
        <end position="25"/>
    </location>
</feature>
<dbReference type="Gene3D" id="3.20.20.80">
    <property type="entry name" value="Glycosidases"/>
    <property type="match status" value="1"/>
</dbReference>
<evidence type="ECO:0000256" key="9">
    <source>
        <dbReference type="ARBA" id="ARBA00023180"/>
    </source>
</evidence>
<evidence type="ECO:0000256" key="10">
    <source>
        <dbReference type="ARBA" id="ARBA00023295"/>
    </source>
</evidence>
<gene>
    <name evidence="15" type="ORF">SI8410_02003297</name>
</gene>
<feature type="domain" description="X8" evidence="14">
    <location>
        <begin position="390"/>
        <end position="475"/>
    </location>
</feature>
<organism evidence="15 16">
    <name type="scientific">Spirodela intermedia</name>
    <name type="common">Intermediate duckweed</name>
    <dbReference type="NCBI Taxonomy" id="51605"/>
    <lineage>
        <taxon>Eukaryota</taxon>
        <taxon>Viridiplantae</taxon>
        <taxon>Streptophyta</taxon>
        <taxon>Embryophyta</taxon>
        <taxon>Tracheophyta</taxon>
        <taxon>Spermatophyta</taxon>
        <taxon>Magnoliopsida</taxon>
        <taxon>Liliopsida</taxon>
        <taxon>Araceae</taxon>
        <taxon>Lemnoideae</taxon>
        <taxon>Spirodela</taxon>
    </lineage>
</organism>
<evidence type="ECO:0000256" key="1">
    <source>
        <dbReference type="ARBA" id="ARBA00004609"/>
    </source>
</evidence>
<dbReference type="Pfam" id="PF00332">
    <property type="entry name" value="Glyco_hydro_17"/>
    <property type="match status" value="2"/>
</dbReference>
<dbReference type="InterPro" id="IPR000490">
    <property type="entry name" value="Glyco_hydro_17"/>
</dbReference>
<proteinExistence type="inferred from homology"/>
<evidence type="ECO:0000256" key="4">
    <source>
        <dbReference type="ARBA" id="ARBA00022622"/>
    </source>
</evidence>
<dbReference type="InterPro" id="IPR044965">
    <property type="entry name" value="Glyco_hydro_17_plant"/>
</dbReference>
<dbReference type="EMBL" id="LR746265">
    <property type="protein sequence ID" value="CAA7392118.1"/>
    <property type="molecule type" value="Genomic_DNA"/>
</dbReference>
<evidence type="ECO:0000313" key="15">
    <source>
        <dbReference type="EMBL" id="CAA7392118.1"/>
    </source>
</evidence>
<dbReference type="InterPro" id="IPR017853">
    <property type="entry name" value="GH"/>
</dbReference>
<dbReference type="PANTHER" id="PTHR32227">
    <property type="entry name" value="GLUCAN ENDO-1,3-BETA-GLUCOSIDASE BG1-RELATED-RELATED"/>
    <property type="match status" value="1"/>
</dbReference>
<keyword evidence="8" id="KW-1015">Disulfide bond</keyword>
<dbReference type="AlphaFoldDB" id="A0A7I8K4K1"/>
<name>A0A7I8K4K1_SPIIN</name>
<dbReference type="GO" id="GO:0009506">
    <property type="term" value="C:plasmodesma"/>
    <property type="evidence" value="ECO:0007669"/>
    <property type="project" value="UniProtKB-ARBA"/>
</dbReference>
<accession>A0A7I8K4K1</accession>
<evidence type="ECO:0000256" key="2">
    <source>
        <dbReference type="ARBA" id="ARBA00008773"/>
    </source>
</evidence>
<feature type="chain" id="PRO_5029522218" description="X8 domain-containing protein" evidence="13">
    <location>
        <begin position="26"/>
        <end position="475"/>
    </location>
</feature>
<dbReference type="OrthoDB" id="941679at2759"/>
<evidence type="ECO:0000256" key="12">
    <source>
        <dbReference type="SAM" id="MobiDB-lite"/>
    </source>
</evidence>
<keyword evidence="16" id="KW-1185">Reference proteome</keyword>
<evidence type="ECO:0000259" key="14">
    <source>
        <dbReference type="SMART" id="SM00768"/>
    </source>
</evidence>
<comment type="subcellular location">
    <subcellularLocation>
        <location evidence="1">Cell membrane</location>
        <topology evidence="1">Lipid-anchor</topology>
        <topology evidence="1">GPI-anchor</topology>
    </subcellularLocation>
</comment>
<keyword evidence="3" id="KW-1003">Cell membrane</keyword>
<dbReference type="SMART" id="SM00768">
    <property type="entry name" value="X8"/>
    <property type="match status" value="1"/>
</dbReference>
<evidence type="ECO:0000256" key="6">
    <source>
        <dbReference type="ARBA" id="ARBA00022801"/>
    </source>
</evidence>
<dbReference type="Proteomes" id="UP000663760">
    <property type="component" value="Chromosome 2"/>
</dbReference>
<dbReference type="InterPro" id="IPR012946">
    <property type="entry name" value="X8"/>
</dbReference>
<dbReference type="FunFam" id="1.20.58.1040:FF:000001">
    <property type="entry name" value="Glucan endo-1,3-beta-glucosidase 4"/>
    <property type="match status" value="1"/>
</dbReference>
<dbReference type="GO" id="GO:0005886">
    <property type="term" value="C:plasma membrane"/>
    <property type="evidence" value="ECO:0007669"/>
    <property type="project" value="UniProtKB-SubCell"/>
</dbReference>
<keyword evidence="4" id="KW-0336">GPI-anchor</keyword>
<evidence type="ECO:0000256" key="13">
    <source>
        <dbReference type="SAM" id="SignalP"/>
    </source>
</evidence>
<evidence type="ECO:0000256" key="8">
    <source>
        <dbReference type="ARBA" id="ARBA00023157"/>
    </source>
</evidence>
<keyword evidence="6" id="KW-0378">Hydrolase</keyword>
<evidence type="ECO:0000313" key="16">
    <source>
        <dbReference type="Proteomes" id="UP000663760"/>
    </source>
</evidence>
<evidence type="ECO:0000256" key="7">
    <source>
        <dbReference type="ARBA" id="ARBA00023136"/>
    </source>
</evidence>
<feature type="region of interest" description="Disordered" evidence="12">
    <location>
        <begin position="295"/>
        <end position="317"/>
    </location>
</feature>
<evidence type="ECO:0000256" key="3">
    <source>
        <dbReference type="ARBA" id="ARBA00022475"/>
    </source>
</evidence>
<reference evidence="15" key="1">
    <citation type="submission" date="2020-02" db="EMBL/GenBank/DDBJ databases">
        <authorList>
            <person name="Scholz U."/>
            <person name="Mascher M."/>
            <person name="Fiebig A."/>
        </authorList>
    </citation>
    <scope>NUCLEOTIDE SEQUENCE</scope>
</reference>
<dbReference type="Pfam" id="PF07983">
    <property type="entry name" value="X8"/>
    <property type="match status" value="1"/>
</dbReference>
<keyword evidence="4" id="KW-0449">Lipoprotein</keyword>
<comment type="similarity">
    <text evidence="2 11">Belongs to the glycosyl hydrolase 17 family.</text>
</comment>
<dbReference type="Gene3D" id="1.20.58.1040">
    <property type="match status" value="1"/>
</dbReference>
<dbReference type="SUPFAM" id="SSF51445">
    <property type="entry name" value="(Trans)glycosidases"/>
    <property type="match status" value="1"/>
</dbReference>
<feature type="compositionally biased region" description="Basic and acidic residues" evidence="12">
    <location>
        <begin position="296"/>
        <end position="314"/>
    </location>
</feature>
<keyword evidence="10" id="KW-0326">Glycosidase</keyword>